<dbReference type="InterPro" id="IPR000917">
    <property type="entry name" value="Sulfatase_N"/>
</dbReference>
<feature type="domain" description="Sulfatase N-terminal" evidence="3">
    <location>
        <begin position="34"/>
        <end position="386"/>
    </location>
</feature>
<name>A0ABT1MJI2_9BACT</name>
<dbReference type="InterPro" id="IPR050738">
    <property type="entry name" value="Sulfatase"/>
</dbReference>
<organism evidence="4 5">
    <name type="scientific">Coprobacter tertius</name>
    <dbReference type="NCBI Taxonomy" id="2944915"/>
    <lineage>
        <taxon>Bacteria</taxon>
        <taxon>Pseudomonadati</taxon>
        <taxon>Bacteroidota</taxon>
        <taxon>Bacteroidia</taxon>
        <taxon>Bacteroidales</taxon>
        <taxon>Barnesiellaceae</taxon>
        <taxon>Coprobacter</taxon>
    </lineage>
</organism>
<proteinExistence type="inferred from homology"/>
<reference evidence="4 5" key="1">
    <citation type="submission" date="2022-07" db="EMBL/GenBank/DDBJ databases">
        <title>Fecal culturing of patients with breast cancer.</title>
        <authorList>
            <person name="Teng N.M.Y."/>
            <person name="Kiu R."/>
            <person name="Evans R."/>
            <person name="Baker D.J."/>
            <person name="Zenner C."/>
            <person name="Robinson S.D."/>
            <person name="Hall L.J."/>
        </authorList>
    </citation>
    <scope>NUCLEOTIDE SEQUENCE [LARGE SCALE GENOMIC DNA]</scope>
    <source>
        <strain evidence="4 5">LH1063</strain>
    </source>
</reference>
<dbReference type="SUPFAM" id="SSF53649">
    <property type="entry name" value="Alkaline phosphatase-like"/>
    <property type="match status" value="1"/>
</dbReference>
<protein>
    <submittedName>
        <fullName evidence="4">Sulfatase</fullName>
    </submittedName>
</protein>
<dbReference type="Pfam" id="PF00884">
    <property type="entry name" value="Sulfatase"/>
    <property type="match status" value="1"/>
</dbReference>
<dbReference type="PANTHER" id="PTHR42693:SF53">
    <property type="entry name" value="ENDO-4-O-SULFATASE"/>
    <property type="match status" value="1"/>
</dbReference>
<dbReference type="Gene3D" id="3.30.1120.10">
    <property type="match status" value="1"/>
</dbReference>
<evidence type="ECO:0000313" key="5">
    <source>
        <dbReference type="Proteomes" id="UP001205603"/>
    </source>
</evidence>
<comment type="similarity">
    <text evidence="1">Belongs to the sulfatase family.</text>
</comment>
<dbReference type="CDD" id="cd16034">
    <property type="entry name" value="sulfatase_like"/>
    <property type="match status" value="1"/>
</dbReference>
<sequence>MIIRLSQTVLFSAATIISLGACSQTKKFKKYEQPNVIYIFPDQFRNQALGFWRENGFRDKINYTPDPVITPNLNKFAKESVVLTSAMSNCPLSSPHRGMLLTGMYPNKSGVPLNCNADRPISNLRSDVECISDVFSHNGYDCAYIGKLHVDHPTPNNPQNPGTYVEDKIPAWDAYTPPSRRHGFNYWYSYGTYDVHKTPHYWDTAGKRHEIKEWSPQHEADKAIEYLKNTHHVRDPKKPFFMMIGMNPPHSPYRSIDDCMPEDYDLYKDTPVKKLLVRDNANPQMEKAANVPFYFASVSGVDREFGRILQTLKDLGLDKNTIVIFASDHGETMCSQNTDDPKNSPYSEAMNIPFIVRYPDKLKPRVESDLLLSSPDIMPTVLGLAGLGNKVPKNVQGTDFSSLFLDENSMIKRPEGILYIQNLDGDKDKTGNVISYFPSARGIKTQEYTLAIFINREKKINKILFFNDLKDPYQMSNLPVEANGKIFKELCNKMGKLLKDIDDPWYQEKILNDIIQY</sequence>
<accession>A0ABT1MJI2</accession>
<keyword evidence="5" id="KW-1185">Reference proteome</keyword>
<dbReference type="Gene3D" id="3.40.720.10">
    <property type="entry name" value="Alkaline Phosphatase, subunit A"/>
    <property type="match status" value="1"/>
</dbReference>
<evidence type="ECO:0000259" key="3">
    <source>
        <dbReference type="Pfam" id="PF00884"/>
    </source>
</evidence>
<comment type="caution">
    <text evidence="4">The sequence shown here is derived from an EMBL/GenBank/DDBJ whole genome shotgun (WGS) entry which is preliminary data.</text>
</comment>
<dbReference type="EMBL" id="JANDHW010000010">
    <property type="protein sequence ID" value="MCP9612524.1"/>
    <property type="molecule type" value="Genomic_DNA"/>
</dbReference>
<evidence type="ECO:0000313" key="4">
    <source>
        <dbReference type="EMBL" id="MCP9612524.1"/>
    </source>
</evidence>
<dbReference type="PROSITE" id="PS51257">
    <property type="entry name" value="PROKAR_LIPOPROTEIN"/>
    <property type="match status" value="1"/>
</dbReference>
<dbReference type="RefSeq" id="WP_255027843.1">
    <property type="nucleotide sequence ID" value="NZ_JANDHW010000010.1"/>
</dbReference>
<dbReference type="Proteomes" id="UP001205603">
    <property type="component" value="Unassembled WGS sequence"/>
</dbReference>
<gene>
    <name evidence="4" type="ORF">NMU02_10515</name>
</gene>
<evidence type="ECO:0000256" key="2">
    <source>
        <dbReference type="ARBA" id="ARBA00022801"/>
    </source>
</evidence>
<evidence type="ECO:0000256" key="1">
    <source>
        <dbReference type="ARBA" id="ARBA00008779"/>
    </source>
</evidence>
<keyword evidence="2" id="KW-0378">Hydrolase</keyword>
<dbReference type="InterPro" id="IPR017850">
    <property type="entry name" value="Alkaline_phosphatase_core_sf"/>
</dbReference>
<dbReference type="PANTHER" id="PTHR42693">
    <property type="entry name" value="ARYLSULFATASE FAMILY MEMBER"/>
    <property type="match status" value="1"/>
</dbReference>